<feature type="compositionally biased region" description="Low complexity" evidence="3">
    <location>
        <begin position="222"/>
        <end position="232"/>
    </location>
</feature>
<dbReference type="InterPro" id="IPR011705">
    <property type="entry name" value="BACK"/>
</dbReference>
<dbReference type="SUPFAM" id="SSF54695">
    <property type="entry name" value="POZ domain"/>
    <property type="match status" value="1"/>
</dbReference>
<feature type="region of interest" description="Disordered" evidence="3">
    <location>
        <begin position="198"/>
        <end position="232"/>
    </location>
</feature>
<dbReference type="Pfam" id="PF07707">
    <property type="entry name" value="BACK"/>
    <property type="match status" value="1"/>
</dbReference>
<dbReference type="EMBL" id="CAJHNH020002101">
    <property type="protein sequence ID" value="CAG5125568.1"/>
    <property type="molecule type" value="Genomic_DNA"/>
</dbReference>
<dbReference type="PANTHER" id="PTHR45632">
    <property type="entry name" value="LD33804P"/>
    <property type="match status" value="1"/>
</dbReference>
<evidence type="ECO:0000259" key="4">
    <source>
        <dbReference type="PROSITE" id="PS50097"/>
    </source>
</evidence>
<evidence type="ECO:0000256" key="1">
    <source>
        <dbReference type="ARBA" id="ARBA00022441"/>
    </source>
</evidence>
<reference evidence="5" key="1">
    <citation type="submission" date="2021-04" db="EMBL/GenBank/DDBJ databases">
        <authorList>
            <consortium name="Molecular Ecology Group"/>
        </authorList>
    </citation>
    <scope>NUCLEOTIDE SEQUENCE</scope>
</reference>
<dbReference type="PROSITE" id="PS50097">
    <property type="entry name" value="BTB"/>
    <property type="match status" value="1"/>
</dbReference>
<dbReference type="SMART" id="SM00875">
    <property type="entry name" value="BACK"/>
    <property type="match status" value="1"/>
</dbReference>
<dbReference type="PANTHER" id="PTHR45632:SF3">
    <property type="entry name" value="KELCH-LIKE PROTEIN 32"/>
    <property type="match status" value="1"/>
</dbReference>
<organism evidence="5 6">
    <name type="scientific">Candidula unifasciata</name>
    <dbReference type="NCBI Taxonomy" id="100452"/>
    <lineage>
        <taxon>Eukaryota</taxon>
        <taxon>Metazoa</taxon>
        <taxon>Spiralia</taxon>
        <taxon>Lophotrochozoa</taxon>
        <taxon>Mollusca</taxon>
        <taxon>Gastropoda</taxon>
        <taxon>Heterobranchia</taxon>
        <taxon>Euthyneura</taxon>
        <taxon>Panpulmonata</taxon>
        <taxon>Eupulmonata</taxon>
        <taxon>Stylommatophora</taxon>
        <taxon>Helicina</taxon>
        <taxon>Helicoidea</taxon>
        <taxon>Geomitridae</taxon>
        <taxon>Candidula</taxon>
    </lineage>
</organism>
<dbReference type="AlphaFoldDB" id="A0A8S3ZBI2"/>
<dbReference type="Gene3D" id="1.25.40.420">
    <property type="match status" value="1"/>
</dbReference>
<dbReference type="InterPro" id="IPR011333">
    <property type="entry name" value="SKP1/BTB/POZ_sf"/>
</dbReference>
<feature type="compositionally biased region" description="Basic and acidic residues" evidence="3">
    <location>
        <begin position="198"/>
        <end position="212"/>
    </location>
</feature>
<dbReference type="Gene3D" id="3.30.710.10">
    <property type="entry name" value="Potassium Channel Kv1.1, Chain A"/>
    <property type="match status" value="1"/>
</dbReference>
<comment type="caution">
    <text evidence="5">The sequence shown here is derived from an EMBL/GenBank/DDBJ whole genome shotgun (WGS) entry which is preliminary data.</text>
</comment>
<protein>
    <recommendedName>
        <fullName evidence="4">BTB domain-containing protein</fullName>
    </recommendedName>
</protein>
<dbReference type="Pfam" id="PF00651">
    <property type="entry name" value="BTB"/>
    <property type="match status" value="2"/>
</dbReference>
<feature type="non-terminal residue" evidence="5">
    <location>
        <position position="1"/>
    </location>
</feature>
<dbReference type="Proteomes" id="UP000678393">
    <property type="component" value="Unassembled WGS sequence"/>
</dbReference>
<feature type="region of interest" description="Disordered" evidence="3">
    <location>
        <begin position="117"/>
        <end position="137"/>
    </location>
</feature>
<keyword evidence="1" id="KW-0880">Kelch repeat</keyword>
<proteinExistence type="predicted"/>
<name>A0A8S3ZBI2_9EUPU</name>
<evidence type="ECO:0000313" key="5">
    <source>
        <dbReference type="EMBL" id="CAG5125568.1"/>
    </source>
</evidence>
<evidence type="ECO:0000256" key="3">
    <source>
        <dbReference type="SAM" id="MobiDB-lite"/>
    </source>
</evidence>
<sequence>MNNKSEITNCGRTDSVRLPGNALDTSEQGIRLMGKTNHRADILEQSISNSTATTAATIILGDKTGDSNNCNSNNSSIRCNSSDLQTPGLRSEAQCFPHGDADKSAAIVARDEKPELAVSASTSESTLTPDGTGQDEVTFCDPRQNQVFQVLSGVQQLRRSGQFADLTVKVRDQEFRCHRFVLAANSPFLRSMIEDHKQTRGEMEQERLKLNDGGDSNSAEMNDNNNSNNNNCSNNNSNNNNCNNSNDNISHMCPGNSGTAMSSDSSSSDIIVLRGIQPEVFSKILDFMYCVFDEVLNEDNALDMLLAADTFQLTYLRRTCASFITEALSVKNVFDVIRLCDSGCAHLFEPKVLRRSRQVIRENFTQLSSTDEFLTLNRHHMILLTADSMLCADNEMDVIQALLRWVKVRPEERSADLTLMLQHIRFPLMTSRELDALKEIPLLRENCLAMALIEESRAYGNMDYTDRMAWPRHNAISRCLFPARDFILWTADRDKGLHFYSIIDGLHHKITSFGELTAPTSSGFLFDSTSSVCCYGDSIYFT</sequence>
<dbReference type="CDD" id="cd18186">
    <property type="entry name" value="BTB_POZ_ZBTB_KLHL-like"/>
    <property type="match status" value="1"/>
</dbReference>
<evidence type="ECO:0000313" key="6">
    <source>
        <dbReference type="Proteomes" id="UP000678393"/>
    </source>
</evidence>
<dbReference type="InterPro" id="IPR000210">
    <property type="entry name" value="BTB/POZ_dom"/>
</dbReference>
<gene>
    <name evidence="5" type="ORF">CUNI_LOCUS11126</name>
</gene>
<keyword evidence="6" id="KW-1185">Reference proteome</keyword>
<accession>A0A8S3ZBI2</accession>
<dbReference type="SMART" id="SM00225">
    <property type="entry name" value="BTB"/>
    <property type="match status" value="1"/>
</dbReference>
<dbReference type="OrthoDB" id="2311693at2759"/>
<evidence type="ECO:0000256" key="2">
    <source>
        <dbReference type="ARBA" id="ARBA00022737"/>
    </source>
</evidence>
<keyword evidence="2" id="KW-0677">Repeat</keyword>
<feature type="compositionally biased region" description="Polar residues" evidence="3">
    <location>
        <begin position="119"/>
        <end position="131"/>
    </location>
</feature>
<dbReference type="CDD" id="cd14733">
    <property type="entry name" value="BACK"/>
    <property type="match status" value="1"/>
</dbReference>
<feature type="domain" description="BTB" evidence="4">
    <location>
        <begin position="164"/>
        <end position="289"/>
    </location>
</feature>